<feature type="signal peptide" evidence="10">
    <location>
        <begin position="1"/>
        <end position="20"/>
    </location>
</feature>
<keyword evidence="7 9" id="KW-1133">Transmembrane helix</keyword>
<keyword evidence="5 10" id="KW-0732">Signal</keyword>
<keyword evidence="8 9" id="KW-0472">Membrane</keyword>
<gene>
    <name evidence="11" type="primary">OST3</name>
    <name evidence="11" type="ORF">FIM1_4987</name>
</gene>
<dbReference type="InterPro" id="IPR021149">
    <property type="entry name" value="OligosaccharylTrfase_OST3/OST6"/>
</dbReference>
<evidence type="ECO:0000256" key="9">
    <source>
        <dbReference type="SAM" id="Phobius"/>
    </source>
</evidence>
<evidence type="ECO:0000313" key="12">
    <source>
        <dbReference type="Proteomes" id="UP000422736"/>
    </source>
</evidence>
<organism evidence="11 12">
    <name type="scientific">Kluyveromyces marxianus</name>
    <name type="common">Yeast</name>
    <name type="synonym">Candida kefyr</name>
    <dbReference type="NCBI Taxonomy" id="4911"/>
    <lineage>
        <taxon>Eukaryota</taxon>
        <taxon>Fungi</taxon>
        <taxon>Dikarya</taxon>
        <taxon>Ascomycota</taxon>
        <taxon>Saccharomycotina</taxon>
        <taxon>Saccharomycetes</taxon>
        <taxon>Saccharomycetales</taxon>
        <taxon>Saccharomycetaceae</taxon>
        <taxon>Kluyveromyces</taxon>
    </lineage>
</organism>
<feature type="transmembrane region" description="Helical" evidence="9">
    <location>
        <begin position="215"/>
        <end position="234"/>
    </location>
</feature>
<evidence type="ECO:0000256" key="4">
    <source>
        <dbReference type="ARBA" id="ARBA00022692"/>
    </source>
</evidence>
<evidence type="ECO:0000256" key="6">
    <source>
        <dbReference type="ARBA" id="ARBA00022824"/>
    </source>
</evidence>
<dbReference type="Proteomes" id="UP000422736">
    <property type="component" value="Chromosome 8"/>
</dbReference>
<dbReference type="Gene3D" id="3.40.30.10">
    <property type="entry name" value="Glutaredoxin"/>
    <property type="match status" value="1"/>
</dbReference>
<dbReference type="EMBL" id="CP015060">
    <property type="protein sequence ID" value="QGN17778.1"/>
    <property type="molecule type" value="Genomic_DNA"/>
</dbReference>
<evidence type="ECO:0000256" key="8">
    <source>
        <dbReference type="ARBA" id="ARBA00023136"/>
    </source>
</evidence>
<reference evidence="11 12" key="2">
    <citation type="submission" date="2019-11" db="EMBL/GenBank/DDBJ databases">
        <authorList>
            <person name="Lu H."/>
        </authorList>
    </citation>
    <scope>NUCLEOTIDE SEQUENCE [LARGE SCALE GENOMIC DNA]</scope>
    <source>
        <strain evidence="11 12">FIM1</strain>
    </source>
</reference>
<feature type="transmembrane region" description="Helical" evidence="9">
    <location>
        <begin position="302"/>
        <end position="330"/>
    </location>
</feature>
<evidence type="ECO:0000256" key="3">
    <source>
        <dbReference type="ARBA" id="ARBA00009561"/>
    </source>
</evidence>
<dbReference type="CDD" id="cd02947">
    <property type="entry name" value="TRX_family"/>
    <property type="match status" value="1"/>
</dbReference>
<evidence type="ECO:0000256" key="2">
    <source>
        <dbReference type="ARBA" id="ARBA00004477"/>
    </source>
</evidence>
<dbReference type="PANTHER" id="PTHR12692">
    <property type="entry name" value="DOLICHYL-DIPHOSPHOOLIGOSACCHARIDE--PROTEIN GLYCOSYLTRANSFERASE-RELATED"/>
    <property type="match status" value="1"/>
</dbReference>
<evidence type="ECO:0000256" key="10">
    <source>
        <dbReference type="SAM" id="SignalP"/>
    </source>
</evidence>
<evidence type="ECO:0000256" key="5">
    <source>
        <dbReference type="ARBA" id="ARBA00022729"/>
    </source>
</evidence>
<reference evidence="11 12" key="1">
    <citation type="submission" date="2016-03" db="EMBL/GenBank/DDBJ databases">
        <title>How can Kluyveromyces marxianus grow so fast - potential evolutionary course in Saccharomyces Complex revealed by comparative genomics.</title>
        <authorList>
            <person name="Mo W."/>
            <person name="Lu W."/>
            <person name="Yang X."/>
            <person name="Qi J."/>
            <person name="Lv H."/>
        </authorList>
    </citation>
    <scope>NUCLEOTIDE SEQUENCE [LARGE SCALE GENOMIC DNA]</scope>
    <source>
        <strain evidence="11 12">FIM1</strain>
    </source>
</reference>
<comment type="function">
    <text evidence="1">Subunit of the oligosaccharyl transferase (OST) complex that catalyzes the initial transfer of a defined glycan (Glc(3)Man(9)GlcNAc(2) in eukaryotes) from the lipid carrier dolichol-pyrophosphate to an asparagine residue within an Asn-X-Ser/Thr consensus motif in nascent polypeptide chains, the first step in protein N-glycosylation. N-glycosylation occurs cotranslationally and the complex associates with the Sec61 complex at the channel-forming translocon complex that mediates protein translocation across the endoplasmic reticulum (ER). All subunits are required for a maximal enzyme activity.</text>
</comment>
<dbReference type="InterPro" id="IPR036249">
    <property type="entry name" value="Thioredoxin-like_sf"/>
</dbReference>
<proteinExistence type="inferred from homology"/>
<keyword evidence="6" id="KW-0256">Endoplasmic reticulum</keyword>
<evidence type="ECO:0000313" key="11">
    <source>
        <dbReference type="EMBL" id="QGN17778.1"/>
    </source>
</evidence>
<dbReference type="PANTHER" id="PTHR12692:SF0">
    <property type="entry name" value="GH11935P"/>
    <property type="match status" value="1"/>
</dbReference>
<keyword evidence="12" id="KW-1185">Reference proteome</keyword>
<feature type="chain" id="PRO_5045108111" evidence="10">
    <location>
        <begin position="21"/>
        <end position="345"/>
    </location>
</feature>
<dbReference type="Pfam" id="PF04756">
    <property type="entry name" value="OST3_OST6"/>
    <property type="match status" value="1"/>
</dbReference>
<evidence type="ECO:0000256" key="7">
    <source>
        <dbReference type="ARBA" id="ARBA00022989"/>
    </source>
</evidence>
<comment type="subcellular location">
    <subcellularLocation>
        <location evidence="2">Endoplasmic reticulum membrane</location>
        <topology evidence="2">Multi-pass membrane protein</topology>
    </subcellularLocation>
</comment>
<dbReference type="SUPFAM" id="SSF52833">
    <property type="entry name" value="Thioredoxin-like"/>
    <property type="match status" value="1"/>
</dbReference>
<keyword evidence="4 9" id="KW-0812">Transmembrane</keyword>
<accession>A0ABX6EZU6</accession>
<comment type="similarity">
    <text evidence="3">Belongs to the OST3/OST6 family.</text>
</comment>
<evidence type="ECO:0000256" key="1">
    <source>
        <dbReference type="ARBA" id="ARBA00002791"/>
    </source>
</evidence>
<protein>
    <submittedName>
        <fullName evidence="11">Dolichyl-diphosphooligosaccharide--protein glycosyltransferase subunit 3</fullName>
    </submittedName>
</protein>
<sequence>MKFSALFLGCIVWLFSIVEAISNKKLLELSKKNGNVINLNSRNYEKILNSPRKSDIVVMFTASSTQFSCTLCNEMSPSFDVVANSWFYDHKDGISKDLKEEGHGLFFARADFGPDSKQLFSRFQLTSVPAFFVFKAGGKTADEFEKITITSELGGNHLGFLAGQIKYLTEVADLVVYEPINWGSTVITTVTVGVLTFVIRKFTSTVVGILTLRPLWGVLCSFAVITLISGNMFVKIRKPEFSGMSSNSVVYFLGGQLQNQYAIESQIVTILYSVLASAMVGLICVVPGIQKWYKNKNQEGKAAFVFFSLALAFSLCIYIFYSALVAVFALKNSGYPFKLFKNPLK</sequence>
<name>A0ABX6EZU6_KLUMA</name>
<feature type="transmembrane region" description="Helical" evidence="9">
    <location>
        <begin position="267"/>
        <end position="290"/>
    </location>
</feature>